<evidence type="ECO:0000313" key="2">
    <source>
        <dbReference type="Ensembl" id="ENSOANP00000024691.2"/>
    </source>
</evidence>
<evidence type="ECO:0000256" key="1">
    <source>
        <dbReference type="SAM" id="MobiDB-lite"/>
    </source>
</evidence>
<reference evidence="2" key="2">
    <citation type="submission" date="2025-08" db="UniProtKB">
        <authorList>
            <consortium name="Ensembl"/>
        </authorList>
    </citation>
    <scope>IDENTIFICATION</scope>
    <source>
        <strain evidence="2">Glennie</strain>
    </source>
</reference>
<dbReference type="InterPro" id="IPR011990">
    <property type="entry name" value="TPR-like_helical_dom_sf"/>
</dbReference>
<dbReference type="InParanoid" id="F7FSS0"/>
<dbReference type="FunCoup" id="F7FSS0">
    <property type="interactions" value="720"/>
</dbReference>
<gene>
    <name evidence="2" type="primary">C8orf76</name>
</gene>
<dbReference type="AlphaFoldDB" id="F7FSS0"/>
<evidence type="ECO:0000313" key="3">
    <source>
        <dbReference type="Proteomes" id="UP000002279"/>
    </source>
</evidence>
<dbReference type="GeneTree" id="ENSGT00390000011435"/>
<dbReference type="OMA" id="EWIADNN"/>
<reference evidence="2" key="3">
    <citation type="submission" date="2025-09" db="UniProtKB">
        <authorList>
            <consortium name="Ensembl"/>
        </authorList>
    </citation>
    <scope>IDENTIFICATION</scope>
    <source>
        <strain evidence="2">Glennie</strain>
    </source>
</reference>
<dbReference type="Proteomes" id="UP000002279">
    <property type="component" value="Chromosome 4"/>
</dbReference>
<dbReference type="PANTHER" id="PTHR31919:SF1">
    <property type="entry name" value="ZINC FINGERS AND HOMEOBOXES PROTEIN 1, ISOFORM 2"/>
    <property type="match status" value="1"/>
</dbReference>
<reference evidence="2 3" key="1">
    <citation type="journal article" date="2008" name="Nature">
        <title>Genome analysis of the platypus reveals unique signatures of evolution.</title>
        <authorList>
            <person name="Warren W.C."/>
            <person name="Hillier L.W."/>
            <person name="Marshall Graves J.A."/>
            <person name="Birney E."/>
            <person name="Ponting C.P."/>
            <person name="Grutzner F."/>
            <person name="Belov K."/>
            <person name="Miller W."/>
            <person name="Clarke L."/>
            <person name="Chinwalla A.T."/>
            <person name="Yang S.P."/>
            <person name="Heger A."/>
            <person name="Locke D.P."/>
            <person name="Miethke P."/>
            <person name="Waters P.D."/>
            <person name="Veyrunes F."/>
            <person name="Fulton L."/>
            <person name="Fulton B."/>
            <person name="Graves T."/>
            <person name="Wallis J."/>
            <person name="Puente X.S."/>
            <person name="Lopez-Otin C."/>
            <person name="Ordonez G.R."/>
            <person name="Eichler E.E."/>
            <person name="Chen L."/>
            <person name="Cheng Z."/>
            <person name="Deakin J.E."/>
            <person name="Alsop A."/>
            <person name="Thompson K."/>
            <person name="Kirby P."/>
            <person name="Papenfuss A.T."/>
            <person name="Wakefield M.J."/>
            <person name="Olender T."/>
            <person name="Lancet D."/>
            <person name="Huttley G.A."/>
            <person name="Smit A.F."/>
            <person name="Pask A."/>
            <person name="Temple-Smith P."/>
            <person name="Batzer M.A."/>
            <person name="Walker J.A."/>
            <person name="Konkel M.K."/>
            <person name="Harris R.S."/>
            <person name="Whittington C.M."/>
            <person name="Wong E.S."/>
            <person name="Gemmell N.J."/>
            <person name="Buschiazzo E."/>
            <person name="Vargas Jentzsch I.M."/>
            <person name="Merkel A."/>
            <person name="Schmitz J."/>
            <person name="Zemann A."/>
            <person name="Churakov G."/>
            <person name="Kriegs J.O."/>
            <person name="Brosius J."/>
            <person name="Murchison E.P."/>
            <person name="Sachidanandam R."/>
            <person name="Smith C."/>
            <person name="Hannon G.J."/>
            <person name="Tsend-Ayush E."/>
            <person name="McMillan D."/>
            <person name="Attenborough R."/>
            <person name="Rens W."/>
            <person name="Ferguson-Smith M."/>
            <person name="Lefevre C.M."/>
            <person name="Sharp J.A."/>
            <person name="Nicholas K.R."/>
            <person name="Ray D.A."/>
            <person name="Kube M."/>
            <person name="Reinhardt R."/>
            <person name="Pringle T.H."/>
            <person name="Taylor J."/>
            <person name="Jones R.C."/>
            <person name="Nixon B."/>
            <person name="Dacheux J.L."/>
            <person name="Niwa H."/>
            <person name="Sekita Y."/>
            <person name="Huang X."/>
            <person name="Stark A."/>
            <person name="Kheradpour P."/>
            <person name="Kellis M."/>
            <person name="Flicek P."/>
            <person name="Chen Y."/>
            <person name="Webber C."/>
            <person name="Hardison R."/>
            <person name="Nelson J."/>
            <person name="Hallsworth-Pepin K."/>
            <person name="Delehaunty K."/>
            <person name="Markovic C."/>
            <person name="Minx P."/>
            <person name="Feng Y."/>
            <person name="Kremitzki C."/>
            <person name="Mitreva M."/>
            <person name="Glasscock J."/>
            <person name="Wylie T."/>
            <person name="Wohldmann P."/>
            <person name="Thiru P."/>
            <person name="Nhan M.N."/>
            <person name="Pohl C.S."/>
            <person name="Smith S.M."/>
            <person name="Hou S."/>
            <person name="Nefedov M."/>
            <person name="de Jong P.J."/>
            <person name="Renfree M.B."/>
            <person name="Mardis E.R."/>
            <person name="Wilson R.K."/>
        </authorList>
    </citation>
    <scope>NUCLEOTIDE SEQUENCE [LARGE SCALE GENOMIC DNA]</scope>
    <source>
        <strain evidence="2 3">Glennie</strain>
    </source>
</reference>
<accession>F7FSS0</accession>
<dbReference type="Gene3D" id="1.25.40.10">
    <property type="entry name" value="Tetratricopeptide repeat domain"/>
    <property type="match status" value="1"/>
</dbReference>
<feature type="region of interest" description="Disordered" evidence="1">
    <location>
        <begin position="182"/>
        <end position="241"/>
    </location>
</feature>
<sequence>MEELLGAEFEDSLFEKGRERPGPGPAPAYTAKACEPQWFCEITASKDDVEILTIKKFRGDLAYRKQEFQKALQEYSNCLELLPATNFSMGRDIREGQARCLVHLGRPREALSVAEKLRQEATNSDHLTTVLYLWLAIYQSLGALEKAILALQQLASLHPFNPWTWKKLAEVYLRLGPAKSSPSSPPLNGFPSADQAFPAPLTSSGRDPLSCSPDGQNRPDRPRRRFSPGAESGKAAACRHGREMEEGVAGFPGLPAGGRRVGSAVKIRVPEGSTEFRAKACCSFVRARLLLQLIESQQTSFALEKNLKAQKEIEDRVKTFGFEEETLLLISEVMGEDIVPEKVKDEGHAEVKCVGSAALDALVIASIKEFEDRWFRKIEEHIGTFEKRGH</sequence>
<dbReference type="Pfam" id="PF17826">
    <property type="entry name" value="DUF5588"/>
    <property type="match status" value="1"/>
</dbReference>
<dbReference type="eggNOG" id="ENOG502QW95">
    <property type="taxonomic scope" value="Eukaryota"/>
</dbReference>
<dbReference type="Bgee" id="ENSOANG00000015667">
    <property type="expression patterns" value="Expressed in testis and 8 other cell types or tissues"/>
</dbReference>
<dbReference type="SUPFAM" id="SSF48452">
    <property type="entry name" value="TPR-like"/>
    <property type="match status" value="1"/>
</dbReference>
<dbReference type="Ensembl" id="ENSOANT00000024695.3">
    <property type="protein sequence ID" value="ENSOANP00000024691.2"/>
    <property type="gene ID" value="ENSOANG00000015667.3"/>
</dbReference>
<keyword evidence="3" id="KW-1185">Reference proteome</keyword>
<dbReference type="PANTHER" id="PTHR31919">
    <property type="entry name" value="ZINC FINGERS AND HOMEOBOXES PROTEIN 1, ISOFORM 2"/>
    <property type="match status" value="1"/>
</dbReference>
<proteinExistence type="predicted"/>
<protein>
    <submittedName>
        <fullName evidence="2">Chromosome 8 open reading frame 76</fullName>
    </submittedName>
</protein>
<name>F7FSS0_ORNAN</name>
<dbReference type="OrthoDB" id="6334002at2759"/>
<organism evidence="2 3">
    <name type="scientific">Ornithorhynchus anatinus</name>
    <name type="common">Duckbill platypus</name>
    <dbReference type="NCBI Taxonomy" id="9258"/>
    <lineage>
        <taxon>Eukaryota</taxon>
        <taxon>Metazoa</taxon>
        <taxon>Chordata</taxon>
        <taxon>Craniata</taxon>
        <taxon>Vertebrata</taxon>
        <taxon>Euteleostomi</taxon>
        <taxon>Mammalia</taxon>
        <taxon>Monotremata</taxon>
        <taxon>Ornithorhynchidae</taxon>
        <taxon>Ornithorhynchus</taxon>
    </lineage>
</organism>
<dbReference type="InterPro" id="IPR041404">
    <property type="entry name" value="DUF5588"/>
</dbReference>